<organism evidence="6 7">
    <name type="scientific">Cercospora berteroae</name>
    <dbReference type="NCBI Taxonomy" id="357750"/>
    <lineage>
        <taxon>Eukaryota</taxon>
        <taxon>Fungi</taxon>
        <taxon>Dikarya</taxon>
        <taxon>Ascomycota</taxon>
        <taxon>Pezizomycotina</taxon>
        <taxon>Dothideomycetes</taxon>
        <taxon>Dothideomycetidae</taxon>
        <taxon>Mycosphaerellales</taxon>
        <taxon>Mycosphaerellaceae</taxon>
        <taxon>Cercospora</taxon>
    </lineage>
</organism>
<name>A0A2S6CAV9_9PEZI</name>
<dbReference type="PANTHER" id="PTHR43400:SF7">
    <property type="entry name" value="FAD-DEPENDENT OXIDOREDUCTASE 2 FAD BINDING DOMAIN-CONTAINING PROTEIN"/>
    <property type="match status" value="1"/>
</dbReference>
<dbReference type="Gene3D" id="3.50.50.60">
    <property type="entry name" value="FAD/NAD(P)-binding domain"/>
    <property type="match status" value="1"/>
</dbReference>
<evidence type="ECO:0000256" key="1">
    <source>
        <dbReference type="ARBA" id="ARBA00001974"/>
    </source>
</evidence>
<dbReference type="Proteomes" id="UP000237631">
    <property type="component" value="Unassembled WGS sequence"/>
</dbReference>
<evidence type="ECO:0000256" key="4">
    <source>
        <dbReference type="ARBA" id="ARBA00023002"/>
    </source>
</evidence>
<dbReference type="GO" id="GO:0016491">
    <property type="term" value="F:oxidoreductase activity"/>
    <property type="evidence" value="ECO:0007669"/>
    <property type="project" value="UniProtKB-KW"/>
</dbReference>
<dbReference type="STRING" id="357750.A0A2S6CAV9"/>
<feature type="domain" description="FAD-dependent oxidoreductase 2 FAD-binding" evidence="5">
    <location>
        <begin position="8"/>
        <end position="442"/>
    </location>
</feature>
<evidence type="ECO:0000259" key="5">
    <source>
        <dbReference type="Pfam" id="PF00890"/>
    </source>
</evidence>
<keyword evidence="3" id="KW-0274">FAD</keyword>
<dbReference type="AlphaFoldDB" id="A0A2S6CAV9"/>
<dbReference type="InterPro" id="IPR027477">
    <property type="entry name" value="Succ_DH/fumarate_Rdtase_cat_sf"/>
</dbReference>
<dbReference type="Gene3D" id="3.90.700.10">
    <property type="entry name" value="Succinate dehydrogenase/fumarate reductase flavoprotein, catalytic domain"/>
    <property type="match status" value="1"/>
</dbReference>
<dbReference type="EMBL" id="PNEN01000504">
    <property type="protein sequence ID" value="PPJ56882.1"/>
    <property type="molecule type" value="Genomic_DNA"/>
</dbReference>
<dbReference type="InterPro" id="IPR003953">
    <property type="entry name" value="FAD-dep_OxRdtase_2_FAD-bd"/>
</dbReference>
<dbReference type="SUPFAM" id="SSF56425">
    <property type="entry name" value="Succinate dehydrogenase/fumarate reductase flavoprotein, catalytic domain"/>
    <property type="match status" value="1"/>
</dbReference>
<comment type="cofactor">
    <cofactor evidence="1">
        <name>FAD</name>
        <dbReference type="ChEBI" id="CHEBI:57692"/>
    </cofactor>
</comment>
<accession>A0A2S6CAV9</accession>
<dbReference type="Pfam" id="PF00890">
    <property type="entry name" value="FAD_binding_2"/>
    <property type="match status" value="1"/>
</dbReference>
<sequence length="740" mass="83306">MASFKGYDLIVVGSGFAGSFATLSFLETCKREGKQGRVALVEVGKDGERCGASRWTMAYLRLDKNLDFDKDWVKEMRRVSNGVADEDYCEKLRNEAPITAKFCEERGVKFVHHDEPNVLLEFDTDQHFVFPDGGGVAIITKMMEHIKGYPNAEVHWETEAIKLLQDEQGKIRGLKVRKNDGLLHDLLAPDVVLACGGFEGNQEMLARYIGRDTHKLPLIAPGIKHNKGAGLRMALEVGAGTAGSFDGMHCELVDTRAKKPDAVIWGHNYGIVVNNECERFYDEGQRHLFATFEMIALHCWKDHNQSCFFVTDDPIMQRFKGSWVYETTDIPPEKAETIEELAGKLGIDPAALKKTVDEYNAAVNDKPFDLMKLDGKRTNGLKVDKTNWAAKIEKGPFYGYPMTANLTFTYGGVKTDLDGRVLSTADVPIPGLWGAGEMTGLFYNEYPPATSCLRSMTWGRLEGEAIAKNLGQERKTGVAQQVKDHVLLFPFYPFIKDTRVLHPHSVSMDTLYSSLRGDRLITIYVGRDPQPISIQEALLCNTAEYFKNLLTNGHFKESQTGVVSFPEDDVESWKLVVYWAMHRTLPEAVDVVSCCKAWYLGDKYMMPAFQDEAMYAILNEVLDTVMTDDGFVDLFAATLPETKPRQLLAEMLIDLVVHDGILKWSDLPEVQSQQNHMASIMAAMDDLKQAGHSRSRGDLRDAEGRDGKPLWMRYMVGNGPKEAVGWYWHHDRDEWRLASH</sequence>
<keyword evidence="4" id="KW-0560">Oxidoreductase</keyword>
<dbReference type="Gene3D" id="3.30.710.10">
    <property type="entry name" value="Potassium Channel Kv1.1, Chain A"/>
    <property type="match status" value="1"/>
</dbReference>
<comment type="caution">
    <text evidence="6">The sequence shown here is derived from an EMBL/GenBank/DDBJ whole genome shotgun (WGS) entry which is preliminary data.</text>
</comment>
<evidence type="ECO:0000256" key="3">
    <source>
        <dbReference type="ARBA" id="ARBA00022827"/>
    </source>
</evidence>
<keyword evidence="7" id="KW-1185">Reference proteome</keyword>
<keyword evidence="2" id="KW-0285">Flavoprotein</keyword>
<dbReference type="OrthoDB" id="7777654at2759"/>
<dbReference type="InterPro" id="IPR036188">
    <property type="entry name" value="FAD/NAD-bd_sf"/>
</dbReference>
<evidence type="ECO:0000313" key="7">
    <source>
        <dbReference type="Proteomes" id="UP000237631"/>
    </source>
</evidence>
<dbReference type="SUPFAM" id="SSF51905">
    <property type="entry name" value="FAD/NAD(P)-binding domain"/>
    <property type="match status" value="1"/>
</dbReference>
<gene>
    <name evidence="6" type="ORF">CBER1_02294</name>
</gene>
<dbReference type="PANTHER" id="PTHR43400">
    <property type="entry name" value="FUMARATE REDUCTASE"/>
    <property type="match status" value="1"/>
</dbReference>
<proteinExistence type="predicted"/>
<dbReference type="InterPro" id="IPR011333">
    <property type="entry name" value="SKP1/BTB/POZ_sf"/>
</dbReference>
<reference evidence="7" key="1">
    <citation type="journal article" date="2017" name="bioRxiv">
        <title>Conservation of a gene cluster reveals novel cercosporin biosynthetic mechanisms and extends production to the genus Colletotrichum.</title>
        <authorList>
            <person name="de Jonge R."/>
            <person name="Ebert M.K."/>
            <person name="Huitt-Roehl C.R."/>
            <person name="Pal P."/>
            <person name="Suttle J.C."/>
            <person name="Spanner R.E."/>
            <person name="Neubauer J.D."/>
            <person name="Jurick W.M.II."/>
            <person name="Stott K.A."/>
            <person name="Secor G.A."/>
            <person name="Thomma B.P.H.J."/>
            <person name="Van de Peer Y."/>
            <person name="Townsend C.A."/>
            <person name="Bolton M.D."/>
        </authorList>
    </citation>
    <scope>NUCLEOTIDE SEQUENCE [LARGE SCALE GENOMIC DNA]</scope>
    <source>
        <strain evidence="7">CBS538.71</strain>
    </source>
</reference>
<evidence type="ECO:0000256" key="2">
    <source>
        <dbReference type="ARBA" id="ARBA00022630"/>
    </source>
</evidence>
<evidence type="ECO:0000313" key="6">
    <source>
        <dbReference type="EMBL" id="PPJ56882.1"/>
    </source>
</evidence>
<protein>
    <recommendedName>
        <fullName evidence="5">FAD-dependent oxidoreductase 2 FAD-binding domain-containing protein</fullName>
    </recommendedName>
</protein>
<dbReference type="InterPro" id="IPR050315">
    <property type="entry name" value="FAD-oxidoreductase_2"/>
</dbReference>